<proteinExistence type="predicted"/>
<sequence>MATSRRSYSEAEKEQFAQQRKEKVDELHKQLADNVTRLNEGEAWQKWLSMAAKFHRYSFNNVLLIAVQRPDATLVAGYRAWQSMGHQVRKGETSIKVLGPVTRRMPVLDSSTGQPVRDSSGEVLYRRQMIGVKPVAVFDASQVDPPVPTPPQPQLLTGQAPEGLWDALAGIVVAEGYRVTRGDCHGANGFTDYAGLEVRVRDDVDDAQAVKTLAHEVGHVLLPPSPGESMLSGTCRGLAEVEAESVAYMVTQAHGLDSAQYTFSYVAGWAQQASTAEISVADVVAQTGARVIGAVDTILSRTLSQSDAEVVLVDELAATIGVGSAELDTATVPATVWEVVTSDQRLGATADRHQPAGPPAARTAPSL</sequence>
<evidence type="ECO:0000313" key="4">
    <source>
        <dbReference type="Proteomes" id="UP000238164"/>
    </source>
</evidence>
<keyword evidence="4" id="KW-1185">Reference proteome</keyword>
<evidence type="ECO:0000313" key="3">
    <source>
        <dbReference type="EMBL" id="SPD85888.1"/>
    </source>
</evidence>
<dbReference type="InterPro" id="IPR013610">
    <property type="entry name" value="ArdC_N"/>
</dbReference>
<dbReference type="AlphaFoldDB" id="A0A2N9JEF0"/>
<reference evidence="3 4" key="1">
    <citation type="submission" date="2018-02" db="EMBL/GenBank/DDBJ databases">
        <authorList>
            <person name="Cohen D.B."/>
            <person name="Kent A.D."/>
        </authorList>
    </citation>
    <scope>NUCLEOTIDE SEQUENCE [LARGE SCALE GENOMIC DNA]</scope>
    <source>
        <strain evidence="3">1</strain>
    </source>
</reference>
<dbReference type="Pfam" id="PF08401">
    <property type="entry name" value="ArdcN"/>
    <property type="match status" value="1"/>
</dbReference>
<organism evidence="3 4">
    <name type="scientific">Micropruina glycogenica</name>
    <dbReference type="NCBI Taxonomy" id="75385"/>
    <lineage>
        <taxon>Bacteria</taxon>
        <taxon>Bacillati</taxon>
        <taxon>Actinomycetota</taxon>
        <taxon>Actinomycetes</taxon>
        <taxon>Propionibacteriales</taxon>
        <taxon>Nocardioidaceae</taxon>
        <taxon>Micropruina</taxon>
    </lineage>
</organism>
<dbReference type="EMBL" id="LT985188">
    <property type="protein sequence ID" value="SPD85888.1"/>
    <property type="molecule type" value="Genomic_DNA"/>
</dbReference>
<evidence type="ECO:0000256" key="1">
    <source>
        <dbReference type="SAM" id="MobiDB-lite"/>
    </source>
</evidence>
<dbReference type="OrthoDB" id="7605626at2"/>
<dbReference type="KEGG" id="mgg:MPLG2_0852"/>
<dbReference type="RefSeq" id="WP_158680858.1">
    <property type="nucleotide sequence ID" value="NZ_BAAAGO010000041.1"/>
</dbReference>
<evidence type="ECO:0000259" key="2">
    <source>
        <dbReference type="Pfam" id="PF08401"/>
    </source>
</evidence>
<protein>
    <recommendedName>
        <fullName evidence="2">N-terminal domain-containing protein</fullName>
    </recommendedName>
</protein>
<feature type="region of interest" description="Disordered" evidence="1">
    <location>
        <begin position="1"/>
        <end position="21"/>
    </location>
</feature>
<feature type="compositionally biased region" description="Basic and acidic residues" evidence="1">
    <location>
        <begin position="7"/>
        <end position="21"/>
    </location>
</feature>
<feature type="region of interest" description="Disordered" evidence="1">
    <location>
        <begin position="348"/>
        <end position="367"/>
    </location>
</feature>
<accession>A0A2N9JEF0</accession>
<gene>
    <name evidence="3" type="ORF">MPLG2_0852</name>
</gene>
<name>A0A2N9JEF0_9ACTN</name>
<dbReference type="Proteomes" id="UP000238164">
    <property type="component" value="Chromosome 1"/>
</dbReference>
<dbReference type="GO" id="GO:0003697">
    <property type="term" value="F:single-stranded DNA binding"/>
    <property type="evidence" value="ECO:0007669"/>
    <property type="project" value="InterPro"/>
</dbReference>
<feature type="domain" description="N-terminal" evidence="2">
    <location>
        <begin position="38"/>
        <end position="98"/>
    </location>
</feature>